<dbReference type="OMA" id="RHIKRWV"/>
<evidence type="ECO:0000313" key="13">
    <source>
        <dbReference type="EMBL" id="EDW81054.1"/>
    </source>
</evidence>
<name>B4NB90_DROWI</name>
<dbReference type="AlphaFoldDB" id="B4NB90"/>
<evidence type="ECO:0000256" key="10">
    <source>
        <dbReference type="SAM" id="SignalP"/>
    </source>
</evidence>
<organism evidence="13 14">
    <name type="scientific">Drosophila willistoni</name>
    <name type="common">Fruit fly</name>
    <dbReference type="NCBI Taxonomy" id="7260"/>
    <lineage>
        <taxon>Eukaryota</taxon>
        <taxon>Metazoa</taxon>
        <taxon>Ecdysozoa</taxon>
        <taxon>Arthropoda</taxon>
        <taxon>Hexapoda</taxon>
        <taxon>Insecta</taxon>
        <taxon>Pterygota</taxon>
        <taxon>Neoptera</taxon>
        <taxon>Endopterygota</taxon>
        <taxon>Diptera</taxon>
        <taxon>Brachycera</taxon>
        <taxon>Muscomorpha</taxon>
        <taxon>Ephydroidea</taxon>
        <taxon>Drosophilidae</taxon>
        <taxon>Drosophila</taxon>
        <taxon>Sophophora</taxon>
    </lineage>
</organism>
<evidence type="ECO:0000313" key="14">
    <source>
        <dbReference type="Proteomes" id="UP000007798"/>
    </source>
</evidence>
<dbReference type="PROSITE" id="PS50137">
    <property type="entry name" value="DS_RBD"/>
    <property type="match status" value="1"/>
</dbReference>
<sequence>MSFLRSVASCLLTGRVQAQSQTGQARRHIKRWVAPTLRELAHRQQKKGPQGPEPRSGYVDWNYRSELFAFGKRLSENFELPVLQQAFTDPSYAHKEEERQRKFGIEEEDLKIAHNAHLAEKGGHLATAYVEAYLKQSLPKVPKEGLEALANYLLSTETLANVSRHLGSIELIYSSEYPPSDKILANSLKAVIGALSDSSGVERAFTFVRDFICTQLNQKDLLEIWTPVEPFKLLKEACQQRQWSEPEPRLQGDCGKNTVLAAYQVGIYSNRQMLGKGFGETVQTAKEMAAIDALQKLFDLHDNRRPFDFSLQVETKNVRLG</sequence>
<keyword evidence="5" id="KW-0496">Mitochondrion</keyword>
<dbReference type="Pfam" id="PF22935">
    <property type="entry name" value="RM44_endonuclase"/>
    <property type="match status" value="1"/>
</dbReference>
<dbReference type="HOGENOM" id="CLU_058895_1_0_1"/>
<dbReference type="InterPro" id="IPR036389">
    <property type="entry name" value="RNase_III_sf"/>
</dbReference>
<dbReference type="GO" id="GO:0006396">
    <property type="term" value="P:RNA processing"/>
    <property type="evidence" value="ECO:0007669"/>
    <property type="project" value="InterPro"/>
</dbReference>
<keyword evidence="10" id="KW-0732">Signal</keyword>
<evidence type="ECO:0000256" key="4">
    <source>
        <dbReference type="ARBA" id="ARBA00022980"/>
    </source>
</evidence>
<dbReference type="InterPro" id="IPR000999">
    <property type="entry name" value="RNase_III_dom"/>
</dbReference>
<feature type="chain" id="PRO_5002816706" description="Large ribosomal subunit protein mL44" evidence="10">
    <location>
        <begin position="19"/>
        <end position="321"/>
    </location>
</feature>
<dbReference type="KEGG" id="dwi:6647078"/>
<dbReference type="InterPro" id="IPR044444">
    <property type="entry name" value="Ribosomal_mL44_DSRM_metazoa"/>
</dbReference>
<comment type="subcellular location">
    <subcellularLocation>
        <location evidence="1">Mitochondrion</location>
    </subcellularLocation>
</comment>
<evidence type="ECO:0000256" key="9">
    <source>
        <dbReference type="PROSITE-ProRule" id="PRU00266"/>
    </source>
</evidence>
<accession>B4NB90</accession>
<evidence type="ECO:0000256" key="5">
    <source>
        <dbReference type="ARBA" id="ARBA00023128"/>
    </source>
</evidence>
<dbReference type="SMR" id="B4NB90"/>
<dbReference type="SMART" id="SM00535">
    <property type="entry name" value="RIBOc"/>
    <property type="match status" value="1"/>
</dbReference>
<evidence type="ECO:0000256" key="8">
    <source>
        <dbReference type="ARBA" id="ARBA00035187"/>
    </source>
</evidence>
<dbReference type="GO" id="GO:0004525">
    <property type="term" value="F:ribonuclease III activity"/>
    <property type="evidence" value="ECO:0007669"/>
    <property type="project" value="InterPro"/>
</dbReference>
<evidence type="ECO:0000256" key="3">
    <source>
        <dbReference type="ARBA" id="ARBA00022946"/>
    </source>
</evidence>
<keyword evidence="4" id="KW-0689">Ribosomal protein</keyword>
<evidence type="ECO:0000259" key="11">
    <source>
        <dbReference type="PROSITE" id="PS50137"/>
    </source>
</evidence>
<evidence type="ECO:0000256" key="1">
    <source>
        <dbReference type="ARBA" id="ARBA00004173"/>
    </source>
</evidence>
<feature type="domain" description="DRBM" evidence="11">
    <location>
        <begin position="229"/>
        <end position="299"/>
    </location>
</feature>
<dbReference type="STRING" id="7260.B4NB90"/>
<dbReference type="eggNOG" id="KOG3769">
    <property type="taxonomic scope" value="Eukaryota"/>
</dbReference>
<dbReference type="GO" id="GO:0070877">
    <property type="term" value="C:microprocessor complex"/>
    <property type="evidence" value="ECO:0007669"/>
    <property type="project" value="TreeGrafter"/>
</dbReference>
<dbReference type="PhylomeDB" id="B4NB90"/>
<dbReference type="GO" id="GO:0010468">
    <property type="term" value="P:regulation of gene expression"/>
    <property type="evidence" value="ECO:0007669"/>
    <property type="project" value="UniProtKB-ARBA"/>
</dbReference>
<dbReference type="Proteomes" id="UP000007798">
    <property type="component" value="Unassembled WGS sequence"/>
</dbReference>
<dbReference type="GO" id="GO:0005762">
    <property type="term" value="C:mitochondrial large ribosomal subunit"/>
    <property type="evidence" value="ECO:0007669"/>
    <property type="project" value="TreeGrafter"/>
</dbReference>
<keyword evidence="6" id="KW-0687">Ribonucleoprotein</keyword>
<dbReference type="SUPFAM" id="SSF69065">
    <property type="entry name" value="RNase III domain-like"/>
    <property type="match status" value="1"/>
</dbReference>
<dbReference type="Gene3D" id="1.10.1520.10">
    <property type="entry name" value="Ribonuclease III domain"/>
    <property type="match status" value="1"/>
</dbReference>
<dbReference type="Gene3D" id="3.30.160.20">
    <property type="match status" value="1"/>
</dbReference>
<reference evidence="13 14" key="1">
    <citation type="journal article" date="2007" name="Nature">
        <title>Evolution of genes and genomes on the Drosophila phylogeny.</title>
        <authorList>
            <consortium name="Drosophila 12 Genomes Consortium"/>
            <person name="Clark A.G."/>
            <person name="Eisen M.B."/>
            <person name="Smith D.R."/>
            <person name="Bergman C.M."/>
            <person name="Oliver B."/>
            <person name="Markow T.A."/>
            <person name="Kaufman T.C."/>
            <person name="Kellis M."/>
            <person name="Gelbart W."/>
            <person name="Iyer V.N."/>
            <person name="Pollard D.A."/>
            <person name="Sackton T.B."/>
            <person name="Larracuente A.M."/>
            <person name="Singh N.D."/>
            <person name="Abad J.P."/>
            <person name="Abt D.N."/>
            <person name="Adryan B."/>
            <person name="Aguade M."/>
            <person name="Akashi H."/>
            <person name="Anderson W.W."/>
            <person name="Aquadro C.F."/>
            <person name="Ardell D.H."/>
            <person name="Arguello R."/>
            <person name="Artieri C.G."/>
            <person name="Barbash D.A."/>
            <person name="Barker D."/>
            <person name="Barsanti P."/>
            <person name="Batterham P."/>
            <person name="Batzoglou S."/>
            <person name="Begun D."/>
            <person name="Bhutkar A."/>
            <person name="Blanco E."/>
            <person name="Bosak S.A."/>
            <person name="Bradley R.K."/>
            <person name="Brand A.D."/>
            <person name="Brent M.R."/>
            <person name="Brooks A.N."/>
            <person name="Brown R.H."/>
            <person name="Butlin R.K."/>
            <person name="Caggese C."/>
            <person name="Calvi B.R."/>
            <person name="Bernardo de Carvalho A."/>
            <person name="Caspi A."/>
            <person name="Castrezana S."/>
            <person name="Celniker S.E."/>
            <person name="Chang J.L."/>
            <person name="Chapple C."/>
            <person name="Chatterji S."/>
            <person name="Chinwalla A."/>
            <person name="Civetta A."/>
            <person name="Clifton S.W."/>
            <person name="Comeron J.M."/>
            <person name="Costello J.C."/>
            <person name="Coyne J.A."/>
            <person name="Daub J."/>
            <person name="David R.G."/>
            <person name="Delcher A.L."/>
            <person name="Delehaunty K."/>
            <person name="Do C.B."/>
            <person name="Ebling H."/>
            <person name="Edwards K."/>
            <person name="Eickbush T."/>
            <person name="Evans J.D."/>
            <person name="Filipski A."/>
            <person name="Findeiss S."/>
            <person name="Freyhult E."/>
            <person name="Fulton L."/>
            <person name="Fulton R."/>
            <person name="Garcia A.C."/>
            <person name="Gardiner A."/>
            <person name="Garfield D.A."/>
            <person name="Garvin B.E."/>
            <person name="Gibson G."/>
            <person name="Gilbert D."/>
            <person name="Gnerre S."/>
            <person name="Godfrey J."/>
            <person name="Good R."/>
            <person name="Gotea V."/>
            <person name="Gravely B."/>
            <person name="Greenberg A.J."/>
            <person name="Griffiths-Jones S."/>
            <person name="Gross S."/>
            <person name="Guigo R."/>
            <person name="Gustafson E.A."/>
            <person name="Haerty W."/>
            <person name="Hahn M.W."/>
            <person name="Halligan D.L."/>
            <person name="Halpern A.L."/>
            <person name="Halter G.M."/>
            <person name="Han M.V."/>
            <person name="Heger A."/>
            <person name="Hillier L."/>
            <person name="Hinrichs A.S."/>
            <person name="Holmes I."/>
            <person name="Hoskins R.A."/>
            <person name="Hubisz M.J."/>
            <person name="Hultmark D."/>
            <person name="Huntley M.A."/>
            <person name="Jaffe D.B."/>
            <person name="Jagadeeshan S."/>
            <person name="Jeck W.R."/>
            <person name="Johnson J."/>
            <person name="Jones C.D."/>
            <person name="Jordan W.C."/>
            <person name="Karpen G.H."/>
            <person name="Kataoka E."/>
            <person name="Keightley P.D."/>
            <person name="Kheradpour P."/>
            <person name="Kirkness E.F."/>
            <person name="Koerich L.B."/>
            <person name="Kristiansen K."/>
            <person name="Kudrna D."/>
            <person name="Kulathinal R.J."/>
            <person name="Kumar S."/>
            <person name="Kwok R."/>
            <person name="Lander E."/>
            <person name="Langley C.H."/>
            <person name="Lapoint R."/>
            <person name="Lazzaro B.P."/>
            <person name="Lee S.J."/>
            <person name="Levesque L."/>
            <person name="Li R."/>
            <person name="Lin C.F."/>
            <person name="Lin M.F."/>
            <person name="Lindblad-Toh K."/>
            <person name="Llopart A."/>
            <person name="Long M."/>
            <person name="Low L."/>
            <person name="Lozovsky E."/>
            <person name="Lu J."/>
            <person name="Luo M."/>
            <person name="Machado C.A."/>
            <person name="Makalowski W."/>
            <person name="Marzo M."/>
            <person name="Matsuda M."/>
            <person name="Matzkin L."/>
            <person name="McAllister B."/>
            <person name="McBride C.S."/>
            <person name="McKernan B."/>
            <person name="McKernan K."/>
            <person name="Mendez-Lago M."/>
            <person name="Minx P."/>
            <person name="Mollenhauer M.U."/>
            <person name="Montooth K."/>
            <person name="Mount S.M."/>
            <person name="Mu X."/>
            <person name="Myers E."/>
            <person name="Negre B."/>
            <person name="Newfeld S."/>
            <person name="Nielsen R."/>
            <person name="Noor M.A."/>
            <person name="O'Grady P."/>
            <person name="Pachter L."/>
            <person name="Papaceit M."/>
            <person name="Parisi M.J."/>
            <person name="Parisi M."/>
            <person name="Parts L."/>
            <person name="Pedersen J.S."/>
            <person name="Pesole G."/>
            <person name="Phillippy A.M."/>
            <person name="Ponting C.P."/>
            <person name="Pop M."/>
            <person name="Porcelli D."/>
            <person name="Powell J.R."/>
            <person name="Prohaska S."/>
            <person name="Pruitt K."/>
            <person name="Puig M."/>
            <person name="Quesneville H."/>
            <person name="Ram K.R."/>
            <person name="Rand D."/>
            <person name="Rasmussen M.D."/>
            <person name="Reed L.K."/>
            <person name="Reenan R."/>
            <person name="Reily A."/>
            <person name="Remington K.A."/>
            <person name="Rieger T.T."/>
            <person name="Ritchie M.G."/>
            <person name="Robin C."/>
            <person name="Rogers Y.H."/>
            <person name="Rohde C."/>
            <person name="Rozas J."/>
            <person name="Rubenfield M.J."/>
            <person name="Ruiz A."/>
            <person name="Russo S."/>
            <person name="Salzberg S.L."/>
            <person name="Sanchez-Gracia A."/>
            <person name="Saranga D.J."/>
            <person name="Sato H."/>
            <person name="Schaeffer S.W."/>
            <person name="Schatz M.C."/>
            <person name="Schlenke T."/>
            <person name="Schwartz R."/>
            <person name="Segarra C."/>
            <person name="Singh R.S."/>
            <person name="Sirot L."/>
            <person name="Sirota M."/>
            <person name="Sisneros N.B."/>
            <person name="Smith C.D."/>
            <person name="Smith T.F."/>
            <person name="Spieth J."/>
            <person name="Stage D.E."/>
            <person name="Stark A."/>
            <person name="Stephan W."/>
            <person name="Strausberg R.L."/>
            <person name="Strempel S."/>
            <person name="Sturgill D."/>
            <person name="Sutton G."/>
            <person name="Sutton G.G."/>
            <person name="Tao W."/>
            <person name="Teichmann S."/>
            <person name="Tobari Y.N."/>
            <person name="Tomimura Y."/>
            <person name="Tsolas J.M."/>
            <person name="Valente V.L."/>
            <person name="Venter E."/>
            <person name="Venter J.C."/>
            <person name="Vicario S."/>
            <person name="Vieira F.G."/>
            <person name="Vilella A.J."/>
            <person name="Villasante A."/>
            <person name="Walenz B."/>
            <person name="Wang J."/>
            <person name="Wasserman M."/>
            <person name="Watts T."/>
            <person name="Wilson D."/>
            <person name="Wilson R.K."/>
            <person name="Wing R.A."/>
            <person name="Wolfner M.F."/>
            <person name="Wong A."/>
            <person name="Wong G.K."/>
            <person name="Wu C.I."/>
            <person name="Wu G."/>
            <person name="Yamamoto D."/>
            <person name="Yang H.P."/>
            <person name="Yang S.P."/>
            <person name="Yorke J.A."/>
            <person name="Yoshida K."/>
            <person name="Zdobnov E."/>
            <person name="Zhang P."/>
            <person name="Zhang Y."/>
            <person name="Zimin A.V."/>
            <person name="Baldwin J."/>
            <person name="Abdouelleil A."/>
            <person name="Abdulkadir J."/>
            <person name="Abebe A."/>
            <person name="Abera B."/>
            <person name="Abreu J."/>
            <person name="Acer S.C."/>
            <person name="Aftuck L."/>
            <person name="Alexander A."/>
            <person name="An P."/>
            <person name="Anderson E."/>
            <person name="Anderson S."/>
            <person name="Arachi H."/>
            <person name="Azer M."/>
            <person name="Bachantsang P."/>
            <person name="Barry A."/>
            <person name="Bayul T."/>
            <person name="Berlin A."/>
            <person name="Bessette D."/>
            <person name="Bloom T."/>
            <person name="Blye J."/>
            <person name="Boguslavskiy L."/>
            <person name="Bonnet C."/>
            <person name="Boukhgalter B."/>
            <person name="Bourzgui I."/>
            <person name="Brown A."/>
            <person name="Cahill P."/>
            <person name="Channer S."/>
            <person name="Cheshatsang Y."/>
            <person name="Chuda L."/>
            <person name="Citroen M."/>
            <person name="Collymore A."/>
            <person name="Cooke P."/>
            <person name="Costello M."/>
            <person name="D'Aco K."/>
            <person name="Daza R."/>
            <person name="De Haan G."/>
            <person name="DeGray S."/>
            <person name="DeMaso C."/>
            <person name="Dhargay N."/>
            <person name="Dooley K."/>
            <person name="Dooley E."/>
            <person name="Doricent M."/>
            <person name="Dorje P."/>
            <person name="Dorjee K."/>
            <person name="Dupes A."/>
            <person name="Elong R."/>
            <person name="Falk J."/>
            <person name="Farina A."/>
            <person name="Faro S."/>
            <person name="Ferguson D."/>
            <person name="Fisher S."/>
            <person name="Foley C.D."/>
            <person name="Franke A."/>
            <person name="Friedrich D."/>
            <person name="Gadbois L."/>
            <person name="Gearin G."/>
            <person name="Gearin C.R."/>
            <person name="Giannoukos G."/>
            <person name="Goode T."/>
            <person name="Graham J."/>
            <person name="Grandbois E."/>
            <person name="Grewal S."/>
            <person name="Gyaltsen K."/>
            <person name="Hafez N."/>
            <person name="Hagos B."/>
            <person name="Hall J."/>
            <person name="Henson C."/>
            <person name="Hollinger A."/>
            <person name="Honan T."/>
            <person name="Huard M.D."/>
            <person name="Hughes L."/>
            <person name="Hurhula B."/>
            <person name="Husby M.E."/>
            <person name="Kamat A."/>
            <person name="Kanga B."/>
            <person name="Kashin S."/>
            <person name="Khazanovich D."/>
            <person name="Kisner P."/>
            <person name="Lance K."/>
            <person name="Lara M."/>
            <person name="Lee W."/>
            <person name="Lennon N."/>
            <person name="Letendre F."/>
            <person name="LeVine R."/>
            <person name="Lipovsky A."/>
            <person name="Liu X."/>
            <person name="Liu J."/>
            <person name="Liu S."/>
            <person name="Lokyitsang T."/>
            <person name="Lokyitsang Y."/>
            <person name="Lubonja R."/>
            <person name="Lui A."/>
            <person name="MacDonald P."/>
            <person name="Magnisalis V."/>
            <person name="Maru K."/>
            <person name="Matthews C."/>
            <person name="McCusker W."/>
            <person name="McDonough S."/>
            <person name="Mehta T."/>
            <person name="Meldrim J."/>
            <person name="Meneus L."/>
            <person name="Mihai O."/>
            <person name="Mihalev A."/>
            <person name="Mihova T."/>
            <person name="Mittelman R."/>
            <person name="Mlenga V."/>
            <person name="Montmayeur A."/>
            <person name="Mulrain L."/>
            <person name="Navidi A."/>
            <person name="Naylor J."/>
            <person name="Negash T."/>
            <person name="Nguyen T."/>
            <person name="Nguyen N."/>
            <person name="Nicol R."/>
            <person name="Norbu C."/>
            <person name="Norbu N."/>
            <person name="Novod N."/>
            <person name="O'Neill B."/>
            <person name="Osman S."/>
            <person name="Markiewicz E."/>
            <person name="Oyono O.L."/>
            <person name="Patti C."/>
            <person name="Phunkhang P."/>
            <person name="Pierre F."/>
            <person name="Priest M."/>
            <person name="Raghuraman S."/>
            <person name="Rege F."/>
            <person name="Reyes R."/>
            <person name="Rise C."/>
            <person name="Rogov P."/>
            <person name="Ross K."/>
            <person name="Ryan E."/>
            <person name="Settipalli S."/>
            <person name="Shea T."/>
            <person name="Sherpa N."/>
            <person name="Shi L."/>
            <person name="Shih D."/>
            <person name="Sparrow T."/>
            <person name="Spaulding J."/>
            <person name="Stalker J."/>
            <person name="Stange-Thomann N."/>
            <person name="Stavropoulos S."/>
            <person name="Stone C."/>
            <person name="Strader C."/>
            <person name="Tesfaye S."/>
            <person name="Thomson T."/>
            <person name="Thoulutsang Y."/>
            <person name="Thoulutsang D."/>
            <person name="Topham K."/>
            <person name="Topping I."/>
            <person name="Tsamla T."/>
            <person name="Vassiliev H."/>
            <person name="Vo A."/>
            <person name="Wangchuk T."/>
            <person name="Wangdi T."/>
            <person name="Weiand M."/>
            <person name="Wilkinson J."/>
            <person name="Wilson A."/>
            <person name="Yadav S."/>
            <person name="Young G."/>
            <person name="Yu Q."/>
            <person name="Zembek L."/>
            <person name="Zhong D."/>
            <person name="Zimmer A."/>
            <person name="Zwirko Z."/>
            <person name="Jaffe D.B."/>
            <person name="Alvarez P."/>
            <person name="Brockman W."/>
            <person name="Butler J."/>
            <person name="Chin C."/>
            <person name="Gnerre S."/>
            <person name="Grabherr M."/>
            <person name="Kleber M."/>
            <person name="Mauceli E."/>
            <person name="MacCallum I."/>
        </authorList>
    </citation>
    <scope>NUCLEOTIDE SEQUENCE [LARGE SCALE GENOMIC DNA]</scope>
    <source>
        <strain evidence="14">Tucson 14030-0811.24</strain>
    </source>
</reference>
<dbReference type="PANTHER" id="PTHR11207">
    <property type="entry name" value="RIBONUCLEASE III"/>
    <property type="match status" value="1"/>
</dbReference>
<dbReference type="EMBL" id="CH964232">
    <property type="protein sequence ID" value="EDW81054.1"/>
    <property type="molecule type" value="Genomic_DNA"/>
</dbReference>
<feature type="signal peptide" evidence="10">
    <location>
        <begin position="1"/>
        <end position="18"/>
    </location>
</feature>
<dbReference type="Pfam" id="PF22892">
    <property type="entry name" value="DSRM_MRPL44"/>
    <property type="match status" value="1"/>
</dbReference>
<evidence type="ECO:0000256" key="6">
    <source>
        <dbReference type="ARBA" id="ARBA00023274"/>
    </source>
</evidence>
<dbReference type="InterPro" id="IPR014720">
    <property type="entry name" value="dsRBD_dom"/>
</dbReference>
<dbReference type="InParanoid" id="B4NB90"/>
<keyword evidence="14" id="KW-1185">Reference proteome</keyword>
<dbReference type="FunFam" id="3.30.160.20:FF:000037">
    <property type="entry name" value="39S ribosomal protein L44, mitochondrial"/>
    <property type="match status" value="1"/>
</dbReference>
<dbReference type="GO" id="GO:0003725">
    <property type="term" value="F:double-stranded RNA binding"/>
    <property type="evidence" value="ECO:0007669"/>
    <property type="project" value="InterPro"/>
</dbReference>
<gene>
    <name evidence="13" type="primary">Dwil\GK11851</name>
    <name evidence="13" type="ORF">Dwil_GK11851</name>
</gene>
<dbReference type="PROSITE" id="PS50142">
    <property type="entry name" value="RNASE_3_2"/>
    <property type="match status" value="1"/>
</dbReference>
<dbReference type="SUPFAM" id="SSF54768">
    <property type="entry name" value="dsRNA-binding domain-like"/>
    <property type="match status" value="1"/>
</dbReference>
<dbReference type="GO" id="GO:0070125">
    <property type="term" value="P:mitochondrial translational elongation"/>
    <property type="evidence" value="ECO:0007669"/>
    <property type="project" value="TreeGrafter"/>
</dbReference>
<dbReference type="InterPro" id="IPR055189">
    <property type="entry name" value="RM44_endonuclase"/>
</dbReference>
<evidence type="ECO:0000256" key="7">
    <source>
        <dbReference type="ARBA" id="ARBA00024034"/>
    </source>
</evidence>
<evidence type="ECO:0000256" key="2">
    <source>
        <dbReference type="ARBA" id="ARBA00022884"/>
    </source>
</evidence>
<keyword evidence="2 9" id="KW-0694">RNA-binding</keyword>
<proteinExistence type="inferred from homology"/>
<feature type="domain" description="RNase III" evidence="12">
    <location>
        <begin position="70"/>
        <end position="200"/>
    </location>
</feature>
<dbReference type="OrthoDB" id="444135at2759"/>
<comment type="similarity">
    <text evidence="7">Belongs to the ribonuclease III family. Mitochondrion-specific ribosomal protein mL44 subfamily.</text>
</comment>
<keyword evidence="3" id="KW-0809">Transit peptide</keyword>
<dbReference type="PANTHER" id="PTHR11207:SF5">
    <property type="entry name" value="LARGE RIBOSOMAL SUBUNIT PROTEIN ML44"/>
    <property type="match status" value="1"/>
</dbReference>
<dbReference type="FunCoup" id="B4NB90">
    <property type="interactions" value="804"/>
</dbReference>
<protein>
    <recommendedName>
        <fullName evidence="8">Large ribosomal subunit protein mL44</fullName>
    </recommendedName>
</protein>
<keyword evidence="13" id="KW-0378">Hydrolase</keyword>
<dbReference type="CDD" id="cd19874">
    <property type="entry name" value="DSRM_MRPL44"/>
    <property type="match status" value="1"/>
</dbReference>
<evidence type="ECO:0000259" key="12">
    <source>
        <dbReference type="PROSITE" id="PS50142"/>
    </source>
</evidence>